<feature type="chain" id="PRO_5007296280" evidence="5">
    <location>
        <begin position="25"/>
        <end position="354"/>
    </location>
</feature>
<comment type="subcellular location">
    <subcellularLocation>
        <location evidence="1">Membrane</location>
        <topology evidence="1">Single-pass membrane protein</topology>
    </subcellularLocation>
</comment>
<dbReference type="SUPFAM" id="SSF52058">
    <property type="entry name" value="L domain-like"/>
    <property type="match status" value="1"/>
</dbReference>
<dbReference type="AlphaFoldDB" id="A0A139AKV7"/>
<dbReference type="STRING" id="1344416.A0A139AKV7"/>
<dbReference type="EMBL" id="KQ965747">
    <property type="protein sequence ID" value="KXS17407.1"/>
    <property type="molecule type" value="Genomic_DNA"/>
</dbReference>
<evidence type="ECO:0000256" key="5">
    <source>
        <dbReference type="SAM" id="SignalP"/>
    </source>
</evidence>
<keyword evidence="4" id="KW-0472">Membrane</keyword>
<keyword evidence="4" id="KW-0812">Transmembrane</keyword>
<feature type="compositionally biased region" description="Polar residues" evidence="3">
    <location>
        <begin position="223"/>
        <end position="234"/>
    </location>
</feature>
<evidence type="ECO:0000256" key="3">
    <source>
        <dbReference type="SAM" id="MobiDB-lite"/>
    </source>
</evidence>
<feature type="region of interest" description="Disordered" evidence="3">
    <location>
        <begin position="217"/>
        <end position="236"/>
    </location>
</feature>
<dbReference type="Gene3D" id="3.80.10.10">
    <property type="entry name" value="Ribonuclease Inhibitor"/>
    <property type="match status" value="1"/>
</dbReference>
<keyword evidence="2 5" id="KW-0732">Signal</keyword>
<proteinExistence type="predicted"/>
<evidence type="ECO:0000313" key="6">
    <source>
        <dbReference type="EMBL" id="KXS17407.1"/>
    </source>
</evidence>
<keyword evidence="4" id="KW-1133">Transmembrane helix</keyword>
<evidence type="ECO:0000313" key="7">
    <source>
        <dbReference type="Proteomes" id="UP000070544"/>
    </source>
</evidence>
<dbReference type="OrthoDB" id="2180086at2759"/>
<dbReference type="InterPro" id="IPR051716">
    <property type="entry name" value="Plant_RL_S/T_kinase"/>
</dbReference>
<dbReference type="GO" id="GO:0016020">
    <property type="term" value="C:membrane"/>
    <property type="evidence" value="ECO:0007669"/>
    <property type="project" value="UniProtKB-SubCell"/>
</dbReference>
<dbReference type="PANTHER" id="PTHR48053">
    <property type="entry name" value="LEUCINE RICH REPEAT FAMILY PROTEIN, EXPRESSED"/>
    <property type="match status" value="1"/>
</dbReference>
<keyword evidence="7" id="KW-1185">Reference proteome</keyword>
<evidence type="ECO:0000256" key="2">
    <source>
        <dbReference type="ARBA" id="ARBA00022729"/>
    </source>
</evidence>
<accession>A0A139AKV7</accession>
<sequence length="354" mass="38821">MRIAFTPCTVLTLALVLLCGGCTGQTPDCLEIESLLDASAVPIPWTRGQCCTYFTPLDVPATFRGFNCSGGRVERASLALMNLKGPLPPLTNLTELELLDVTANNFTGPFPSLRGLTKLKFLYARGNNFTTFPPELPDLVALQNVQLYNNSISGPLPNLTNLTQLFVFWVDGNNLSGSVDYLLPPSLRFCRLTFGDTNPGLFTATDQVPPACLSEGQVLPNVNRPQNTASSSSKDTVKLPNWPSVIAAIVAGAVVLLAASACFVWRAWKRRKEREVKELKEPHWFFLRTAGPLGLDNSDSVEYSGPPFSVLQSYEKQAPDEMDLTPGTTVQMQSIFRDGCVPPLFPLLDQRQRH</sequence>
<reference evidence="6 7" key="1">
    <citation type="journal article" date="2015" name="Genome Biol. Evol.">
        <title>Phylogenomic analyses indicate that early fungi evolved digesting cell walls of algal ancestors of land plants.</title>
        <authorList>
            <person name="Chang Y."/>
            <person name="Wang S."/>
            <person name="Sekimoto S."/>
            <person name="Aerts A.L."/>
            <person name="Choi C."/>
            <person name="Clum A."/>
            <person name="LaButti K.M."/>
            <person name="Lindquist E.A."/>
            <person name="Yee Ngan C."/>
            <person name="Ohm R.A."/>
            <person name="Salamov A.A."/>
            <person name="Grigoriev I.V."/>
            <person name="Spatafora J.W."/>
            <person name="Berbee M.L."/>
        </authorList>
    </citation>
    <scope>NUCLEOTIDE SEQUENCE [LARGE SCALE GENOMIC DNA]</scope>
    <source>
        <strain evidence="6 7">JEL478</strain>
    </source>
</reference>
<dbReference type="Proteomes" id="UP000070544">
    <property type="component" value="Unassembled WGS sequence"/>
</dbReference>
<evidence type="ECO:0000256" key="1">
    <source>
        <dbReference type="ARBA" id="ARBA00004167"/>
    </source>
</evidence>
<dbReference type="PANTHER" id="PTHR48053:SF164">
    <property type="entry name" value="LEUCINE-RICH REPEAT-CONTAINING N-TERMINAL PLANT-TYPE DOMAIN-CONTAINING PROTEIN"/>
    <property type="match status" value="1"/>
</dbReference>
<evidence type="ECO:0000256" key="4">
    <source>
        <dbReference type="SAM" id="Phobius"/>
    </source>
</evidence>
<organism evidence="6 7">
    <name type="scientific">Gonapodya prolifera (strain JEL478)</name>
    <name type="common">Monoblepharis prolifera</name>
    <dbReference type="NCBI Taxonomy" id="1344416"/>
    <lineage>
        <taxon>Eukaryota</taxon>
        <taxon>Fungi</taxon>
        <taxon>Fungi incertae sedis</taxon>
        <taxon>Chytridiomycota</taxon>
        <taxon>Chytridiomycota incertae sedis</taxon>
        <taxon>Monoblepharidomycetes</taxon>
        <taxon>Monoblepharidales</taxon>
        <taxon>Gonapodyaceae</taxon>
        <taxon>Gonapodya</taxon>
    </lineage>
</organism>
<gene>
    <name evidence="6" type="ORF">M427DRAFT_260640</name>
</gene>
<name>A0A139AKV7_GONPJ</name>
<protein>
    <submittedName>
        <fullName evidence="6">L domain-like protein</fullName>
    </submittedName>
</protein>
<feature type="transmembrane region" description="Helical" evidence="4">
    <location>
        <begin position="242"/>
        <end position="265"/>
    </location>
</feature>
<dbReference type="InterPro" id="IPR032675">
    <property type="entry name" value="LRR_dom_sf"/>
</dbReference>
<feature type="signal peptide" evidence="5">
    <location>
        <begin position="1"/>
        <end position="24"/>
    </location>
</feature>